<feature type="site" description="Catalytically relevant" evidence="6">
    <location>
        <position position="194"/>
    </location>
</feature>
<protein>
    <submittedName>
        <fullName evidence="10">KpsF/GutQ family sugar-phosphate isomerase</fullName>
    </submittedName>
</protein>
<dbReference type="SMART" id="SM00116">
    <property type="entry name" value="CBS"/>
    <property type="match status" value="2"/>
</dbReference>
<feature type="domain" description="SIS" evidence="9">
    <location>
        <begin position="42"/>
        <end position="185"/>
    </location>
</feature>
<evidence type="ECO:0000256" key="4">
    <source>
        <dbReference type="PIRNR" id="PIRNR004692"/>
    </source>
</evidence>
<dbReference type="InterPro" id="IPR046348">
    <property type="entry name" value="SIS_dom_sf"/>
</dbReference>
<keyword evidence="3 7" id="KW-0129">CBS domain</keyword>
<dbReference type="Pfam" id="PF00571">
    <property type="entry name" value="CBS"/>
    <property type="match status" value="2"/>
</dbReference>
<dbReference type="Pfam" id="PF01380">
    <property type="entry name" value="SIS"/>
    <property type="match status" value="1"/>
</dbReference>
<evidence type="ECO:0000313" key="11">
    <source>
        <dbReference type="Proteomes" id="UP000547674"/>
    </source>
</evidence>
<sequence length="333" mass="35788">MSEPNPKLKSRDILDIGKEVLRREGQALTDMADALGSAFSDVVELLEASPGRVVVTGVGKSGQVGSKIAATLTSTGTLAFFLHPTEALHGDLGIVTKDDVVLAISKSGRTAELLQLLPHFHRLGAPVVAMVQDTSSPLAEHSRLVLPLVAFEEACSLDLVPTTSTTLFMALGDALAVTLFRRRGLTQEDFAFVHPGGLIGRQLGRRVSDLMHSGDRFPFVKASASLREALLQIMEKGLGITTVLDGESLVGVVTDGDLKRILLRHEALEFLDQPVTQFMSKNPRTIEPSNLVATAVRRMEEKNPGAVTSLVVIENAKPMGILHLHDCLRVDLG</sequence>
<dbReference type="GO" id="GO:0019146">
    <property type="term" value="F:arabinose-5-phosphate isomerase activity"/>
    <property type="evidence" value="ECO:0007669"/>
    <property type="project" value="UniProtKB-ARBA"/>
</dbReference>
<dbReference type="InterPro" id="IPR001347">
    <property type="entry name" value="SIS_dom"/>
</dbReference>
<dbReference type="InterPro" id="IPR046342">
    <property type="entry name" value="CBS_dom_sf"/>
</dbReference>
<dbReference type="PANTHER" id="PTHR42745:SF1">
    <property type="entry name" value="ARABINOSE 5-PHOSPHATE ISOMERASE KDSD"/>
    <property type="match status" value="1"/>
</dbReference>
<evidence type="ECO:0000256" key="7">
    <source>
        <dbReference type="PROSITE-ProRule" id="PRU00703"/>
    </source>
</evidence>
<evidence type="ECO:0000256" key="6">
    <source>
        <dbReference type="PIRSR" id="PIRSR004692-3"/>
    </source>
</evidence>
<feature type="site" description="Catalytically relevant" evidence="6">
    <location>
        <position position="60"/>
    </location>
</feature>
<dbReference type="CDD" id="cd05014">
    <property type="entry name" value="SIS_Kpsf"/>
    <property type="match status" value="1"/>
</dbReference>
<dbReference type="Gene3D" id="3.40.50.10490">
    <property type="entry name" value="Glucose-6-phosphate isomerase like protein, domain 1"/>
    <property type="match status" value="1"/>
</dbReference>
<dbReference type="CDD" id="cd04604">
    <property type="entry name" value="CBS_pair_SIS_assoc"/>
    <property type="match status" value="1"/>
</dbReference>
<dbReference type="SUPFAM" id="SSF53697">
    <property type="entry name" value="SIS domain"/>
    <property type="match status" value="1"/>
</dbReference>
<dbReference type="EMBL" id="JABDJR010000155">
    <property type="protein sequence ID" value="NNF05929.1"/>
    <property type="molecule type" value="Genomic_DNA"/>
</dbReference>
<dbReference type="NCBIfam" id="TIGR00393">
    <property type="entry name" value="kpsF"/>
    <property type="match status" value="1"/>
</dbReference>
<dbReference type="PANTHER" id="PTHR42745">
    <property type="match status" value="1"/>
</dbReference>
<accession>A0A7Y2H1D0</accession>
<reference evidence="10 11" key="1">
    <citation type="submission" date="2020-03" db="EMBL/GenBank/DDBJ databases">
        <title>Metabolic flexibility allows generalist bacteria to become dominant in a frequently disturbed ecosystem.</title>
        <authorList>
            <person name="Chen Y.-J."/>
            <person name="Leung P.M."/>
            <person name="Bay S.K."/>
            <person name="Hugenholtz P."/>
            <person name="Kessler A.J."/>
            <person name="Shelley G."/>
            <person name="Waite D.W."/>
            <person name="Cook P.L."/>
            <person name="Greening C."/>
        </authorList>
    </citation>
    <scope>NUCLEOTIDE SEQUENCE [LARGE SCALE GENOMIC DNA]</scope>
    <source>
        <strain evidence="10">SS_bin_28</strain>
    </source>
</reference>
<evidence type="ECO:0000256" key="5">
    <source>
        <dbReference type="PIRSR" id="PIRSR004692-2"/>
    </source>
</evidence>
<dbReference type="GO" id="GO:0005975">
    <property type="term" value="P:carbohydrate metabolic process"/>
    <property type="evidence" value="ECO:0007669"/>
    <property type="project" value="InterPro"/>
</dbReference>
<proteinExistence type="inferred from homology"/>
<evidence type="ECO:0000313" key="10">
    <source>
        <dbReference type="EMBL" id="NNF05929.1"/>
    </source>
</evidence>
<dbReference type="PIRSF" id="PIRSF004692">
    <property type="entry name" value="KdsD_KpsF"/>
    <property type="match status" value="1"/>
</dbReference>
<dbReference type="PROSITE" id="PS51464">
    <property type="entry name" value="SIS"/>
    <property type="match status" value="1"/>
</dbReference>
<dbReference type="InterPro" id="IPR000644">
    <property type="entry name" value="CBS_dom"/>
</dbReference>
<evidence type="ECO:0000259" key="8">
    <source>
        <dbReference type="PROSITE" id="PS51371"/>
    </source>
</evidence>
<keyword evidence="5" id="KW-0862">Zinc</keyword>
<feature type="domain" description="CBS" evidence="8">
    <location>
        <begin position="211"/>
        <end position="268"/>
    </location>
</feature>
<comment type="caution">
    <text evidence="10">The sequence shown here is derived from an EMBL/GenBank/DDBJ whole genome shotgun (WGS) entry which is preliminary data.</text>
</comment>
<feature type="binding site" evidence="5">
    <location>
        <position position="83"/>
    </location>
    <ligand>
        <name>Zn(2+)</name>
        <dbReference type="ChEBI" id="CHEBI:29105"/>
    </ligand>
</feature>
<dbReference type="FunFam" id="3.40.50.10490:FF:000011">
    <property type="entry name" value="Arabinose 5-phosphate isomerase"/>
    <property type="match status" value="1"/>
</dbReference>
<feature type="site" description="Catalytically relevant" evidence="6">
    <location>
        <position position="153"/>
    </location>
</feature>
<dbReference type="AlphaFoldDB" id="A0A7Y2H1D0"/>
<dbReference type="InterPro" id="IPR004800">
    <property type="entry name" value="KdsD/KpsF-type"/>
</dbReference>
<feature type="site" description="Catalytically relevant" evidence="6">
    <location>
        <position position="112"/>
    </location>
</feature>
<evidence type="ECO:0000256" key="2">
    <source>
        <dbReference type="ARBA" id="ARBA00022737"/>
    </source>
</evidence>
<evidence type="ECO:0000256" key="3">
    <source>
        <dbReference type="ARBA" id="ARBA00023122"/>
    </source>
</evidence>
<keyword evidence="5" id="KW-0479">Metal-binding</keyword>
<feature type="domain" description="CBS" evidence="8">
    <location>
        <begin position="279"/>
        <end position="333"/>
    </location>
</feature>
<evidence type="ECO:0000256" key="1">
    <source>
        <dbReference type="ARBA" id="ARBA00008165"/>
    </source>
</evidence>
<organism evidence="10 11">
    <name type="scientific">Eiseniibacteriota bacterium</name>
    <dbReference type="NCBI Taxonomy" id="2212470"/>
    <lineage>
        <taxon>Bacteria</taxon>
        <taxon>Candidatus Eiseniibacteriota</taxon>
    </lineage>
</organism>
<dbReference type="InterPro" id="IPR035474">
    <property type="entry name" value="SIS_Kpsf"/>
</dbReference>
<comment type="similarity">
    <text evidence="1 4">Belongs to the SIS family. GutQ/KpsF subfamily.</text>
</comment>
<gene>
    <name evidence="10" type="ORF">HKN21_04150</name>
</gene>
<dbReference type="GO" id="GO:1901135">
    <property type="term" value="P:carbohydrate derivative metabolic process"/>
    <property type="evidence" value="ECO:0007669"/>
    <property type="project" value="InterPro"/>
</dbReference>
<name>A0A7Y2H1D0_UNCEI</name>
<dbReference type="PROSITE" id="PS51371">
    <property type="entry name" value="CBS"/>
    <property type="match status" value="2"/>
</dbReference>
<dbReference type="Proteomes" id="UP000547674">
    <property type="component" value="Unassembled WGS sequence"/>
</dbReference>
<keyword evidence="2" id="KW-0677">Repeat</keyword>
<evidence type="ECO:0000259" key="9">
    <source>
        <dbReference type="PROSITE" id="PS51464"/>
    </source>
</evidence>
<keyword evidence="10" id="KW-0413">Isomerase</keyword>
<dbReference type="GO" id="GO:0046872">
    <property type="term" value="F:metal ion binding"/>
    <property type="evidence" value="ECO:0007669"/>
    <property type="project" value="UniProtKB-KW"/>
</dbReference>
<dbReference type="InterPro" id="IPR050986">
    <property type="entry name" value="GutQ/KpsF_isomerases"/>
</dbReference>
<dbReference type="GO" id="GO:0097367">
    <property type="term" value="F:carbohydrate derivative binding"/>
    <property type="evidence" value="ECO:0007669"/>
    <property type="project" value="InterPro"/>
</dbReference>
<dbReference type="Gene3D" id="3.10.580.10">
    <property type="entry name" value="CBS-domain"/>
    <property type="match status" value="1"/>
</dbReference>